<reference evidence="1 2" key="1">
    <citation type="journal article" date="2017" name="Nat. Commun.">
        <title>Genome assembly with in vitro proximity ligation data and whole-genome triplication in lettuce.</title>
        <authorList>
            <person name="Reyes-Chin-Wo S."/>
            <person name="Wang Z."/>
            <person name="Yang X."/>
            <person name="Kozik A."/>
            <person name="Arikit S."/>
            <person name="Song C."/>
            <person name="Xia L."/>
            <person name="Froenicke L."/>
            <person name="Lavelle D.O."/>
            <person name="Truco M.J."/>
            <person name="Xia R."/>
            <person name="Zhu S."/>
            <person name="Xu C."/>
            <person name="Xu H."/>
            <person name="Xu X."/>
            <person name="Cox K."/>
            <person name="Korf I."/>
            <person name="Meyers B.C."/>
            <person name="Michelmore R.W."/>
        </authorList>
    </citation>
    <scope>NUCLEOTIDE SEQUENCE [LARGE SCALE GENOMIC DNA]</scope>
    <source>
        <strain evidence="2">cv. Salinas</strain>
        <tissue evidence="1">Seedlings</tissue>
    </source>
</reference>
<keyword evidence="2" id="KW-1185">Reference proteome</keyword>
<organism evidence="1 2">
    <name type="scientific">Lactuca sativa</name>
    <name type="common">Garden lettuce</name>
    <dbReference type="NCBI Taxonomy" id="4236"/>
    <lineage>
        <taxon>Eukaryota</taxon>
        <taxon>Viridiplantae</taxon>
        <taxon>Streptophyta</taxon>
        <taxon>Embryophyta</taxon>
        <taxon>Tracheophyta</taxon>
        <taxon>Spermatophyta</taxon>
        <taxon>Magnoliopsida</taxon>
        <taxon>eudicotyledons</taxon>
        <taxon>Gunneridae</taxon>
        <taxon>Pentapetalae</taxon>
        <taxon>asterids</taxon>
        <taxon>campanulids</taxon>
        <taxon>Asterales</taxon>
        <taxon>Asteraceae</taxon>
        <taxon>Cichorioideae</taxon>
        <taxon>Cichorieae</taxon>
        <taxon>Lactucinae</taxon>
        <taxon>Lactuca</taxon>
    </lineage>
</organism>
<gene>
    <name evidence="1" type="ORF">LSAT_V11C100024130</name>
</gene>
<dbReference type="EMBL" id="NBSK02000001">
    <property type="protein sequence ID" value="KAJ0226729.1"/>
    <property type="molecule type" value="Genomic_DNA"/>
</dbReference>
<evidence type="ECO:0000313" key="2">
    <source>
        <dbReference type="Proteomes" id="UP000235145"/>
    </source>
</evidence>
<dbReference type="PANTHER" id="PTHR47481:SF38">
    <property type="entry name" value="POU DOMAIN, CLASS 4, TRANSCRIPTION FACTOR 1-LIKE"/>
    <property type="match status" value="1"/>
</dbReference>
<dbReference type="Pfam" id="PF14223">
    <property type="entry name" value="Retrotran_gag_2"/>
    <property type="match status" value="1"/>
</dbReference>
<comment type="caution">
    <text evidence="1">The sequence shown here is derived from an EMBL/GenBank/DDBJ whole genome shotgun (WGS) entry which is preliminary data.</text>
</comment>
<proteinExistence type="predicted"/>
<dbReference type="AlphaFoldDB" id="A0A9R1XX99"/>
<protein>
    <submittedName>
        <fullName evidence="1">Uncharacterized protein</fullName>
    </submittedName>
</protein>
<evidence type="ECO:0000313" key="1">
    <source>
        <dbReference type="EMBL" id="KAJ0226729.1"/>
    </source>
</evidence>
<dbReference type="Proteomes" id="UP000235145">
    <property type="component" value="Unassembled WGS sequence"/>
</dbReference>
<sequence length="165" mass="18532">MAIMLPGLSTSTSTHAPTMLKTIVILPLRDEPTSTTSHGIASIVKQWIYNAITLDLSHTIMKPSAYALDLWKRLQEIFQENRATREVYLKEQFNNTRLNVGNPISKTKMVLQLVAGLTKGEFDTVATLIQETDPLPSFNKAQSQLLLEEVRRTKHESHVPHALVT</sequence>
<accession>A0A9R1XX99</accession>
<dbReference type="PANTHER" id="PTHR47481">
    <property type="match status" value="1"/>
</dbReference>
<name>A0A9R1XX99_LACSA</name>